<reference evidence="2 3" key="2">
    <citation type="submission" date="2018-01" db="EMBL/GenBank/DDBJ databases">
        <title>Genomic study of Klebsiella pneumoniae.</title>
        <authorList>
            <person name="Yang Y."/>
            <person name="Bicalho R."/>
        </authorList>
    </citation>
    <scope>NUCLEOTIDE SEQUENCE [LARGE SCALE GENOMIC DNA]</scope>
    <source>
        <strain evidence="2 3">A2</strain>
    </source>
</reference>
<feature type="domain" description="Integrase catalytic" evidence="1">
    <location>
        <begin position="3"/>
        <end position="55"/>
    </location>
</feature>
<dbReference type="Pfam" id="PF13333">
    <property type="entry name" value="rve_2"/>
    <property type="match status" value="1"/>
</dbReference>
<dbReference type="Proteomes" id="UP000234661">
    <property type="component" value="Unassembled WGS sequence"/>
</dbReference>
<accession>A0A2J4ZSU0</accession>
<gene>
    <name evidence="2" type="ORF">CWM85_09445</name>
</gene>
<evidence type="ECO:0000313" key="2">
    <source>
        <dbReference type="EMBL" id="PLM66117.1"/>
    </source>
</evidence>
<organism evidence="2 3">
    <name type="scientific">Klebsiella michiganensis</name>
    <dbReference type="NCBI Taxonomy" id="1134687"/>
    <lineage>
        <taxon>Bacteria</taxon>
        <taxon>Pseudomonadati</taxon>
        <taxon>Pseudomonadota</taxon>
        <taxon>Gammaproteobacteria</taxon>
        <taxon>Enterobacterales</taxon>
        <taxon>Enterobacteriaceae</taxon>
        <taxon>Klebsiella/Raoultella group</taxon>
        <taxon>Klebsiella</taxon>
    </lineage>
</organism>
<sequence>MAESFFSSLEKERIRKRNNKTRDLAQTDVFNYIGMLYKRPQRRCHLNGVSTEAFERPRHKDGICLLSRGQSNWSYIP</sequence>
<comment type="caution">
    <text evidence="2">The sequence shown here is derived from an EMBL/GenBank/DDBJ whole genome shotgun (WGS) entry which is preliminary data.</text>
</comment>
<dbReference type="GO" id="GO:0015074">
    <property type="term" value="P:DNA integration"/>
    <property type="evidence" value="ECO:0007669"/>
    <property type="project" value="InterPro"/>
</dbReference>
<reference evidence="2 3" key="1">
    <citation type="submission" date="2017-11" db="EMBL/GenBank/DDBJ databases">
        <authorList>
            <person name="Han C.G."/>
        </authorList>
    </citation>
    <scope>NUCLEOTIDE SEQUENCE [LARGE SCALE GENOMIC DNA]</scope>
    <source>
        <strain evidence="2 3">A2</strain>
    </source>
</reference>
<dbReference type="EMBL" id="PIET01000192">
    <property type="protein sequence ID" value="PLM66117.1"/>
    <property type="molecule type" value="Genomic_DNA"/>
</dbReference>
<dbReference type="InterPro" id="IPR001584">
    <property type="entry name" value="Integrase_cat-core"/>
</dbReference>
<name>A0A2J4ZSU0_9ENTR</name>
<protein>
    <recommendedName>
        <fullName evidence="1">Integrase catalytic domain-containing protein</fullName>
    </recommendedName>
</protein>
<evidence type="ECO:0000259" key="1">
    <source>
        <dbReference type="Pfam" id="PF13333"/>
    </source>
</evidence>
<proteinExistence type="predicted"/>
<evidence type="ECO:0000313" key="3">
    <source>
        <dbReference type="Proteomes" id="UP000234661"/>
    </source>
</evidence>
<dbReference type="AlphaFoldDB" id="A0A2J4ZSU0"/>